<keyword evidence="7" id="KW-1185">Reference proteome</keyword>
<dbReference type="InterPro" id="IPR002104">
    <property type="entry name" value="Integrase_catalytic"/>
</dbReference>
<reference evidence="6 7" key="1">
    <citation type="submission" date="2019-07" db="EMBL/GenBank/DDBJ databases">
        <title>Whole genome shotgun sequence of Rhodospirillum oryzae NBRC 107573.</title>
        <authorList>
            <person name="Hosoyama A."/>
            <person name="Uohara A."/>
            <person name="Ohji S."/>
            <person name="Ichikawa N."/>
        </authorList>
    </citation>
    <scope>NUCLEOTIDE SEQUENCE [LARGE SCALE GENOMIC DNA]</scope>
    <source>
        <strain evidence="6 7">NBRC 107573</strain>
    </source>
</reference>
<dbReference type="PANTHER" id="PTHR30629">
    <property type="entry name" value="PROPHAGE INTEGRASE"/>
    <property type="match status" value="1"/>
</dbReference>
<keyword evidence="3" id="KW-0238">DNA-binding</keyword>
<feature type="domain" description="Tyr recombinase" evidence="5">
    <location>
        <begin position="169"/>
        <end position="342"/>
    </location>
</feature>
<dbReference type="Gene3D" id="1.10.150.130">
    <property type="match status" value="1"/>
</dbReference>
<evidence type="ECO:0000256" key="1">
    <source>
        <dbReference type="ARBA" id="ARBA00008857"/>
    </source>
</evidence>
<dbReference type="InterPro" id="IPR010998">
    <property type="entry name" value="Integrase_recombinase_N"/>
</dbReference>
<comment type="similarity">
    <text evidence="1">Belongs to the 'phage' integrase family.</text>
</comment>
<dbReference type="CDD" id="cd00796">
    <property type="entry name" value="INT_Rci_Hp1_C"/>
    <property type="match status" value="1"/>
</dbReference>
<dbReference type="AlphaFoldDB" id="A0A512H916"/>
<dbReference type="GO" id="GO:0003677">
    <property type="term" value="F:DNA binding"/>
    <property type="evidence" value="ECO:0007669"/>
    <property type="project" value="UniProtKB-KW"/>
</dbReference>
<dbReference type="PROSITE" id="PS51898">
    <property type="entry name" value="TYR_RECOMBINASE"/>
    <property type="match status" value="1"/>
</dbReference>
<dbReference type="OrthoDB" id="7873969at2"/>
<evidence type="ECO:0000313" key="7">
    <source>
        <dbReference type="Proteomes" id="UP000321567"/>
    </source>
</evidence>
<organism evidence="6 7">
    <name type="scientific">Pararhodospirillum oryzae</name>
    <dbReference type="NCBI Taxonomy" id="478448"/>
    <lineage>
        <taxon>Bacteria</taxon>
        <taxon>Pseudomonadati</taxon>
        <taxon>Pseudomonadota</taxon>
        <taxon>Alphaproteobacteria</taxon>
        <taxon>Rhodospirillales</taxon>
        <taxon>Rhodospirillaceae</taxon>
        <taxon>Pararhodospirillum</taxon>
    </lineage>
</organism>
<name>A0A512H916_9PROT</name>
<keyword evidence="4" id="KW-0233">DNA recombination</keyword>
<dbReference type="PANTHER" id="PTHR30629:SF2">
    <property type="entry name" value="PROPHAGE INTEGRASE INTS-RELATED"/>
    <property type="match status" value="1"/>
</dbReference>
<evidence type="ECO:0000259" key="5">
    <source>
        <dbReference type="PROSITE" id="PS51898"/>
    </source>
</evidence>
<proteinExistence type="inferred from homology"/>
<gene>
    <name evidence="6" type="ORF">ROR02_20750</name>
</gene>
<dbReference type="SUPFAM" id="SSF56349">
    <property type="entry name" value="DNA breaking-rejoining enzymes"/>
    <property type="match status" value="1"/>
</dbReference>
<evidence type="ECO:0000256" key="3">
    <source>
        <dbReference type="ARBA" id="ARBA00023125"/>
    </source>
</evidence>
<dbReference type="Pfam" id="PF00589">
    <property type="entry name" value="Phage_integrase"/>
    <property type="match status" value="1"/>
</dbReference>
<dbReference type="InterPro" id="IPR013762">
    <property type="entry name" value="Integrase-like_cat_sf"/>
</dbReference>
<evidence type="ECO:0000256" key="4">
    <source>
        <dbReference type="ARBA" id="ARBA00023172"/>
    </source>
</evidence>
<accession>A0A512H916</accession>
<sequence length="366" mass="40666">MASEVNIPHLRRKTSGWYWEPSRRLRALGFSSEPLGKDQKKAIDRAMDLNKAVDASFQDQRTASPPAGTVARMILDFQTSDRYKSLSDLTRRDYDRYLRVVEEVLGKVAAGSLTRKVVKAFQAGVEANYKPSVAASLLRTFSALCGYIYDQGYFKEHPARNLRIKPAAERDQVWTEENIAALTDAALGAGRPSVALAVHLGFWLGQRQGDILSLPWSAYDANARTCEIRQSKTGTRLVVPVFPELAALLDSTPRRSPVIVVNEGTGRPYTMEPFSKLFRKVAKTAGLPTDLQFRDLRRTAATRLGEAGCSDDEIRAITGHKSRSVVARYVRPNSIMAESAMNRLGQYLSGTLTESPSENRRKKDLG</sequence>
<dbReference type="EMBL" id="BJZO01000054">
    <property type="protein sequence ID" value="GEO81944.1"/>
    <property type="molecule type" value="Genomic_DNA"/>
</dbReference>
<dbReference type="RefSeq" id="WP_147163964.1">
    <property type="nucleotide sequence ID" value="NZ_BJZO01000054.1"/>
</dbReference>
<comment type="caution">
    <text evidence="6">The sequence shown here is derived from an EMBL/GenBank/DDBJ whole genome shotgun (WGS) entry which is preliminary data.</text>
</comment>
<dbReference type="GO" id="GO:0006310">
    <property type="term" value="P:DNA recombination"/>
    <property type="evidence" value="ECO:0007669"/>
    <property type="project" value="UniProtKB-KW"/>
</dbReference>
<keyword evidence="2" id="KW-0229">DNA integration</keyword>
<protein>
    <submittedName>
        <fullName evidence="6">Integrase</fullName>
    </submittedName>
</protein>
<dbReference type="Gene3D" id="1.10.443.10">
    <property type="entry name" value="Intergrase catalytic core"/>
    <property type="match status" value="1"/>
</dbReference>
<evidence type="ECO:0000313" key="6">
    <source>
        <dbReference type="EMBL" id="GEO81944.1"/>
    </source>
</evidence>
<evidence type="ECO:0000256" key="2">
    <source>
        <dbReference type="ARBA" id="ARBA00022908"/>
    </source>
</evidence>
<dbReference type="InterPro" id="IPR011010">
    <property type="entry name" value="DNA_brk_join_enz"/>
</dbReference>
<dbReference type="GO" id="GO:0015074">
    <property type="term" value="P:DNA integration"/>
    <property type="evidence" value="ECO:0007669"/>
    <property type="project" value="UniProtKB-KW"/>
</dbReference>
<dbReference type="Proteomes" id="UP000321567">
    <property type="component" value="Unassembled WGS sequence"/>
</dbReference>
<dbReference type="InterPro" id="IPR050808">
    <property type="entry name" value="Phage_Integrase"/>
</dbReference>